<dbReference type="Proteomes" id="UP000003340">
    <property type="component" value="Unassembled WGS sequence"/>
</dbReference>
<dbReference type="PROSITE" id="PS50022">
    <property type="entry name" value="FA58C_3"/>
    <property type="match status" value="2"/>
</dbReference>
<dbReference type="SUPFAM" id="SSF49785">
    <property type="entry name" value="Galactose-binding domain-like"/>
    <property type="match status" value="2"/>
</dbReference>
<name>C0EA91_9FIRM</name>
<dbReference type="PANTHER" id="PTHR36848">
    <property type="entry name" value="DNA-BINDING PROTEIN (PUTATIVE SECRETED PROTEIN)-RELATED"/>
    <property type="match status" value="1"/>
</dbReference>
<evidence type="ECO:0000313" key="4">
    <source>
        <dbReference type="Proteomes" id="UP000003340"/>
    </source>
</evidence>
<organism evidence="3 4">
    <name type="scientific">[Clostridium] methylpentosum DSM 5476</name>
    <dbReference type="NCBI Taxonomy" id="537013"/>
    <lineage>
        <taxon>Bacteria</taxon>
        <taxon>Bacillati</taxon>
        <taxon>Bacillota</taxon>
        <taxon>Clostridia</taxon>
        <taxon>Eubacteriales</taxon>
        <taxon>Oscillospiraceae</taxon>
        <taxon>Oscillospiraceae incertae sedis</taxon>
    </lineage>
</organism>
<protein>
    <submittedName>
        <fullName evidence="3">F5/8 type C domain protein</fullName>
    </submittedName>
</protein>
<reference evidence="3 4" key="1">
    <citation type="submission" date="2009-01" db="EMBL/GenBank/DDBJ databases">
        <authorList>
            <person name="Fulton L."/>
            <person name="Clifton S."/>
            <person name="Fulton B."/>
            <person name="Xu J."/>
            <person name="Minx P."/>
            <person name="Pepin K.H."/>
            <person name="Johnson M."/>
            <person name="Bhonagiri V."/>
            <person name="Nash W.E."/>
            <person name="Mardis E.R."/>
            <person name="Wilson R.K."/>
        </authorList>
    </citation>
    <scope>NUCLEOTIDE SEQUENCE [LARGE SCALE GENOMIC DNA]</scope>
    <source>
        <strain evidence="3 4">DSM 5476</strain>
    </source>
</reference>
<dbReference type="InterPro" id="IPR000421">
    <property type="entry name" value="FA58C"/>
</dbReference>
<dbReference type="InterPro" id="IPR053161">
    <property type="entry name" value="Ulvan_degrading_GH"/>
</dbReference>
<dbReference type="InterPro" id="IPR008979">
    <property type="entry name" value="Galactose-bd-like_sf"/>
</dbReference>
<evidence type="ECO:0000256" key="1">
    <source>
        <dbReference type="ARBA" id="ARBA00023295"/>
    </source>
</evidence>
<dbReference type="Gene3D" id="3.40.50.880">
    <property type="match status" value="1"/>
</dbReference>
<evidence type="ECO:0000259" key="2">
    <source>
        <dbReference type="PROSITE" id="PS50022"/>
    </source>
</evidence>
<dbReference type="Pfam" id="PF17132">
    <property type="entry name" value="Glyco_hydro_106"/>
    <property type="match status" value="1"/>
</dbReference>
<reference evidence="3 4" key="2">
    <citation type="submission" date="2009-02" db="EMBL/GenBank/DDBJ databases">
        <title>Draft genome sequence of Clostridium methylpentosum (DSM 5476).</title>
        <authorList>
            <person name="Sudarsanam P."/>
            <person name="Ley R."/>
            <person name="Guruge J."/>
            <person name="Turnbaugh P.J."/>
            <person name="Mahowald M."/>
            <person name="Liep D."/>
            <person name="Gordon J."/>
        </authorList>
    </citation>
    <scope>NUCLEOTIDE SEQUENCE [LARGE SCALE GENOMIC DNA]</scope>
    <source>
        <strain evidence="3 4">DSM 5476</strain>
    </source>
</reference>
<dbReference type="eggNOG" id="COG3250">
    <property type="taxonomic scope" value="Bacteria"/>
</dbReference>
<dbReference type="EMBL" id="ACEC01000028">
    <property type="protein sequence ID" value="EEG31607.1"/>
    <property type="molecule type" value="Genomic_DNA"/>
</dbReference>
<dbReference type="GO" id="GO:0016798">
    <property type="term" value="F:hydrolase activity, acting on glycosyl bonds"/>
    <property type="evidence" value="ECO:0007669"/>
    <property type="project" value="UniProtKB-KW"/>
</dbReference>
<sequence length="1109" mass="124724">MKSREKKKPILIKGVCKMKRMTRLLSLLLAGLMCVQMTGVVTQAQSAPSDPLYQEFQTPADDTKPRPLWFWNREVEDMTTEQVREIVRESYLQSGYNGFGILPQWQGEYLSDEYFELYEAALDEGSKYGMHFSLYDENGFPSYNAGGLLEEYYPDLTTKRLDKFEKDGADGETVRVNLPEGKFMGAVAMNTDTMERVEIDESNVTIVPPKPYDPSEEPIGVSASTTYSVSPGYGPEMAVDGDLTTRWNSESFSGGNQYLQIRFTQPTTFDSVRIYEDKDPQLHRTAKYAVQYWNYETGSWEELASGKKITDAGVEHSFAPVTSDLVRLRIKQLNGDSASISEFQIFSGDQQLEVPQAPEVIEPGYYASSIYNPDYAADKAFDGDRTTRWNAGDGVKCPHWLELSFGSGRTVDSVTLYEHLNRITGYQIQYYKDGEWLSCASGTSIGEDGATLRFDPVQTERLRLYITSTSDYNPTIWEFEAYGNGERLVPDEIQEEPYDGSYLEYQVPEGNWKVMAFLCVKDGNNGMDYLDPASVRAFIDITYETYYKRLRKYFDNGTINMAFFDEPSFWPAGGRTPYGAQGARFWTPAFNEEYEKIFDGQSPVLDYPALFYDIGEDTDQARDRMQYVRTELFANNYIGQINDWCTDHGLKLTGHMLFEEWTNPVGLHGDLMKVFQNQAVPGVDIIDYFGKSQESYKIVSSSANNWDKGQVMSESFGVFRGTDSKDFYRSALDQYAKGINMIIPHAVWYDDDPSYVTYVPELSYRNPQFKDDLAAMSEYFGRSGHLLQNGRHVADIAMLYPIDYLETSFLFNGQENKPADADYMRVGETLSLNARRDFTYLHPDIIDERCTVEGNTLNLNNTENYEQYKVFVLPGTQVISLSNLEKIKAFYDGGGKVVATTQLPTRATTTGDNDKVSAIIREMFGVDPATGEPVEAQAGEFTKNTNPSGGAAYFIKTGFETKLEAALNDALATYDVELRGVPSLSGGNFSYIHKVKDNRNLYFFANSSDTEVNVTAAIRGELHQPMLWNPATGEKTAASYQVTEENGEKVTLVELSLSAIQGVFVVEEPTSEPPVPADTNKTILKKVYDYATEAKAGSEYAGAIGSVKA</sequence>
<dbReference type="AlphaFoldDB" id="C0EA91"/>
<accession>C0EA91</accession>
<evidence type="ECO:0000313" key="3">
    <source>
        <dbReference type="EMBL" id="EEG31607.1"/>
    </source>
</evidence>
<dbReference type="PANTHER" id="PTHR36848:SF2">
    <property type="entry name" value="SECRETED PROTEIN"/>
    <property type="match status" value="1"/>
</dbReference>
<dbReference type="STRING" id="537013.CLOSTMETH_00745"/>
<feature type="non-terminal residue" evidence="3">
    <location>
        <position position="1109"/>
    </location>
</feature>
<feature type="domain" description="F5/8 type C" evidence="2">
    <location>
        <begin position="206"/>
        <end position="346"/>
    </location>
</feature>
<proteinExistence type="predicted"/>
<dbReference type="Gene3D" id="2.60.120.260">
    <property type="entry name" value="Galactose-binding domain-like"/>
    <property type="match status" value="2"/>
</dbReference>
<dbReference type="eggNOG" id="COG3164">
    <property type="taxonomic scope" value="Bacteria"/>
</dbReference>
<dbReference type="Pfam" id="PF00754">
    <property type="entry name" value="F5_F8_type_C"/>
    <property type="match status" value="2"/>
</dbReference>
<keyword evidence="4" id="KW-1185">Reference proteome</keyword>
<keyword evidence="1" id="KW-0326">Glycosidase</keyword>
<dbReference type="HOGENOM" id="CLU_262275_0_0_9"/>
<dbReference type="InterPro" id="IPR029062">
    <property type="entry name" value="Class_I_gatase-like"/>
</dbReference>
<keyword evidence="1" id="KW-0378">Hydrolase</keyword>
<gene>
    <name evidence="3" type="ORF">CLOSTMETH_00745</name>
</gene>
<feature type="domain" description="F5/8 type C" evidence="2">
    <location>
        <begin position="347"/>
        <end position="484"/>
    </location>
</feature>
<comment type="caution">
    <text evidence="3">The sequence shown here is derived from an EMBL/GenBank/DDBJ whole genome shotgun (WGS) entry which is preliminary data.</text>
</comment>